<feature type="compositionally biased region" description="Basic and acidic residues" evidence="1">
    <location>
        <begin position="1"/>
        <end position="50"/>
    </location>
</feature>
<dbReference type="OrthoDB" id="4201369at2"/>
<dbReference type="AlphaFoldDB" id="A0A5N5VZ45"/>
<feature type="region of interest" description="Disordered" evidence="1">
    <location>
        <begin position="1"/>
        <end position="51"/>
    </location>
</feature>
<comment type="caution">
    <text evidence="2">The sequence shown here is derived from an EMBL/GenBank/DDBJ whole genome shotgun (WGS) entry which is preliminary data.</text>
</comment>
<sequence>MAVDERSAGGDERAVGGRDAEEERRRAEGSAEGRLEAERLGGKEPDDRFANPRTVRAELSLTGAASGVATLTARGGNAIPKGIRVVDESGTLVAAYICFALDDLSVAKSARSSVAGALARALDGTDAEDEAKAESPAGVIVGRVGEDVPVRLTPEEFRNRAVDLFAGELIDLSRELRGAVHGEAADGAS</sequence>
<gene>
    <name evidence="2" type="ORF">FRZ00_33940</name>
</gene>
<dbReference type="Proteomes" id="UP000327000">
    <property type="component" value="Unassembled WGS sequence"/>
</dbReference>
<keyword evidence="3" id="KW-1185">Reference proteome</keyword>
<name>A0A5N5VZ45_STRMB</name>
<reference evidence="2 3" key="1">
    <citation type="journal article" date="2019" name="Microb. Cell Fact.">
        <title>Exploring novel herbicidin analogues by transcriptional regulator overexpression and MS/MS molecular networking.</title>
        <authorList>
            <person name="Shi Y."/>
            <person name="Gu R."/>
            <person name="Li Y."/>
            <person name="Wang X."/>
            <person name="Ren W."/>
            <person name="Li X."/>
            <person name="Wang L."/>
            <person name="Xie Y."/>
            <person name="Hong B."/>
        </authorList>
    </citation>
    <scope>NUCLEOTIDE SEQUENCE [LARGE SCALE GENOMIC DNA]</scope>
    <source>
        <strain evidence="2 3">US-43</strain>
    </source>
</reference>
<dbReference type="RefSeq" id="WP_152266187.1">
    <property type="nucleotide sequence ID" value="NZ_JBFADJ010000044.1"/>
</dbReference>
<protein>
    <submittedName>
        <fullName evidence="2">Uncharacterized protein</fullName>
    </submittedName>
</protein>
<proteinExistence type="predicted"/>
<evidence type="ECO:0000313" key="2">
    <source>
        <dbReference type="EMBL" id="KAB7833123.1"/>
    </source>
</evidence>
<organism evidence="2 3">
    <name type="scientific">Streptomyces mobaraensis</name>
    <name type="common">Streptoverticillium mobaraense</name>
    <dbReference type="NCBI Taxonomy" id="35621"/>
    <lineage>
        <taxon>Bacteria</taxon>
        <taxon>Bacillati</taxon>
        <taxon>Actinomycetota</taxon>
        <taxon>Actinomycetes</taxon>
        <taxon>Kitasatosporales</taxon>
        <taxon>Streptomycetaceae</taxon>
        <taxon>Streptomyces</taxon>
    </lineage>
</organism>
<evidence type="ECO:0000256" key="1">
    <source>
        <dbReference type="SAM" id="MobiDB-lite"/>
    </source>
</evidence>
<accession>A0A5N5VZ45</accession>
<evidence type="ECO:0000313" key="3">
    <source>
        <dbReference type="Proteomes" id="UP000327000"/>
    </source>
</evidence>
<dbReference type="EMBL" id="VOKX01000140">
    <property type="protein sequence ID" value="KAB7833123.1"/>
    <property type="molecule type" value="Genomic_DNA"/>
</dbReference>